<feature type="region of interest" description="Disordered" evidence="1">
    <location>
        <begin position="604"/>
        <end position="656"/>
    </location>
</feature>
<dbReference type="EMBL" id="HBGA01136780">
    <property type="protein sequence ID" value="CAD9039432.1"/>
    <property type="molecule type" value="Transcribed_RNA"/>
</dbReference>
<dbReference type="InterPro" id="IPR000595">
    <property type="entry name" value="cNMP-bd_dom"/>
</dbReference>
<feature type="region of interest" description="Disordered" evidence="1">
    <location>
        <begin position="679"/>
        <end position="714"/>
    </location>
</feature>
<reference evidence="3" key="1">
    <citation type="submission" date="2021-01" db="EMBL/GenBank/DDBJ databases">
        <authorList>
            <person name="Corre E."/>
            <person name="Pelletier E."/>
            <person name="Niang G."/>
            <person name="Scheremetjew M."/>
            <person name="Finn R."/>
            <person name="Kale V."/>
            <person name="Holt S."/>
            <person name="Cochrane G."/>
            <person name="Meng A."/>
            <person name="Brown T."/>
            <person name="Cohen L."/>
        </authorList>
    </citation>
    <scope>NUCLEOTIDE SEQUENCE</scope>
    <source>
        <strain evidence="3">NIES-381</strain>
    </source>
</reference>
<evidence type="ECO:0000259" key="2">
    <source>
        <dbReference type="PROSITE" id="PS50042"/>
    </source>
</evidence>
<feature type="compositionally biased region" description="Basic and acidic residues" evidence="1">
    <location>
        <begin position="604"/>
        <end position="618"/>
    </location>
</feature>
<proteinExistence type="predicted"/>
<feature type="compositionally biased region" description="Acidic residues" evidence="1">
    <location>
        <begin position="619"/>
        <end position="632"/>
    </location>
</feature>
<feature type="compositionally biased region" description="Basic and acidic residues" evidence="1">
    <location>
        <begin position="531"/>
        <end position="545"/>
    </location>
</feature>
<feature type="domain" description="Cyclic nucleotide-binding" evidence="2">
    <location>
        <begin position="240"/>
        <end position="354"/>
    </location>
</feature>
<dbReference type="Gene3D" id="2.60.120.10">
    <property type="entry name" value="Jelly Rolls"/>
    <property type="match status" value="1"/>
</dbReference>
<feature type="compositionally biased region" description="Low complexity" evidence="1">
    <location>
        <begin position="643"/>
        <end position="656"/>
    </location>
</feature>
<dbReference type="InterPro" id="IPR014710">
    <property type="entry name" value="RmlC-like_jellyroll"/>
</dbReference>
<evidence type="ECO:0000256" key="1">
    <source>
        <dbReference type="SAM" id="MobiDB-lite"/>
    </source>
</evidence>
<organism evidence="3">
    <name type="scientific">Eutreptiella gymnastica</name>
    <dbReference type="NCBI Taxonomy" id="73025"/>
    <lineage>
        <taxon>Eukaryota</taxon>
        <taxon>Discoba</taxon>
        <taxon>Euglenozoa</taxon>
        <taxon>Euglenida</taxon>
        <taxon>Spirocuta</taxon>
        <taxon>Euglenophyceae</taxon>
        <taxon>Eutreptiales</taxon>
        <taxon>Eutreptiaceae</taxon>
        <taxon>Eutreptiella</taxon>
    </lineage>
</organism>
<gene>
    <name evidence="3" type="ORF">EGYM00392_LOCUS50598</name>
</gene>
<sequence>MADPTLKMAALCSSGSDFANFQGEALTAYYRAFRISVQKKFEQGVLTDWVHRELMSIAEEAAEKGSFIDASYVSRALQIPLVLRLLWKVPCFRFFLRTTMFHQIHRGTLMAFGFFYGQEDIINNRDQYIAGRHHAEAEKIATLIEEEATICRAAVLRDIQRVNEMYPDVLMAVKTRVAARHILNMGRITLKQLGEDGALEMADVEMLTHLVEHRMADVQRKCPSYMDAYSGEQMFVATAIYQSASADVQSRLLQAATEKTYQEGELLYERGAESNVDFVVDGIVIKDLEDGTRSYVGTGQWIGLFPTVTSVFHASTLRTETNVKMLSISPSVFKDCIKKCPNLEKQVWNHCAHAWANRMMDRELPFKEWSQYKRARWTLKGEILDLNPRNGGLHLNLQSIKLKLLPNHSYILMHGRGQAGRRRAVPIDHRGGRDSPPLNSQWYRATDLADVRVRSESESTTNDSFSCVDLETLVGVCNDKEGQFTGPCLLPPNLKSIHLSPDSKVFHVPPSDGLWNLKGLSHRLELNPELLHHDNEISDGSRTRESTMNGPEGAAETGVDVYKPRRASVLNLHVERGASPALGKVIKAPATGLRRISTILGKEANHQDNAGKEDKVDYEPDYGSDTGSEDGYPESFGPVSTFSQADSSARASPASSGFQFPSIAAIPSSFQFPAIPVIDRDVPDRTNDQLDQKADQSDSTAAVPQEDSARLEWY</sequence>
<dbReference type="SUPFAM" id="SSF51206">
    <property type="entry name" value="cAMP-binding domain-like"/>
    <property type="match status" value="1"/>
</dbReference>
<protein>
    <recommendedName>
        <fullName evidence="2">Cyclic nucleotide-binding domain-containing protein</fullName>
    </recommendedName>
</protein>
<dbReference type="InterPro" id="IPR018490">
    <property type="entry name" value="cNMP-bd_dom_sf"/>
</dbReference>
<accession>A0A7S1NT85</accession>
<name>A0A7S1NT85_9EUGL</name>
<dbReference type="PROSITE" id="PS50042">
    <property type="entry name" value="CNMP_BINDING_3"/>
    <property type="match status" value="1"/>
</dbReference>
<evidence type="ECO:0000313" key="3">
    <source>
        <dbReference type="EMBL" id="CAD9039432.1"/>
    </source>
</evidence>
<dbReference type="AlphaFoldDB" id="A0A7S1NT85"/>
<feature type="region of interest" description="Disordered" evidence="1">
    <location>
        <begin position="531"/>
        <end position="560"/>
    </location>
</feature>
<feature type="compositionally biased region" description="Basic and acidic residues" evidence="1">
    <location>
        <begin position="679"/>
        <end position="696"/>
    </location>
</feature>